<keyword evidence="2 9" id="KW-0820">tRNA-binding</keyword>
<comment type="cofactor">
    <cofactor evidence="9">
        <name>Zn(2+)</name>
        <dbReference type="ChEBI" id="CHEBI:29105"/>
    </cofactor>
    <text evidence="9">Binds 1 zinc ion per subunit.</text>
</comment>
<dbReference type="InterPro" id="IPR045864">
    <property type="entry name" value="aa-tRNA-synth_II/BPL/LPL"/>
</dbReference>
<keyword evidence="9" id="KW-0862">Zinc</keyword>
<dbReference type="Proteomes" id="UP000701698">
    <property type="component" value="Unassembled WGS sequence"/>
</dbReference>
<dbReference type="PRINTS" id="PR00980">
    <property type="entry name" value="TRNASYNTHALA"/>
</dbReference>
<dbReference type="InterPro" id="IPR018162">
    <property type="entry name" value="Ala-tRNA-ligase_IIc_anticod-bd"/>
</dbReference>
<dbReference type="SUPFAM" id="SSF55681">
    <property type="entry name" value="Class II aaRS and biotin synthetases"/>
    <property type="match status" value="1"/>
</dbReference>
<dbReference type="GO" id="GO:0006419">
    <property type="term" value="P:alanyl-tRNA aminoacylation"/>
    <property type="evidence" value="ECO:0007669"/>
    <property type="project" value="UniProtKB-UniRule"/>
</dbReference>
<organism evidence="11 12">
    <name type="scientific">candidate division WWE3 bacterium</name>
    <dbReference type="NCBI Taxonomy" id="2053526"/>
    <lineage>
        <taxon>Bacteria</taxon>
        <taxon>Katanobacteria</taxon>
    </lineage>
</organism>
<dbReference type="GO" id="GO:0002161">
    <property type="term" value="F:aminoacyl-tRNA deacylase activity"/>
    <property type="evidence" value="ECO:0007669"/>
    <property type="project" value="TreeGrafter"/>
</dbReference>
<keyword evidence="6 9" id="KW-0694">RNA-binding</keyword>
<dbReference type="InterPro" id="IPR018163">
    <property type="entry name" value="Thr/Ala-tRNA-synth_IIc_edit"/>
</dbReference>
<feature type="binding site" evidence="9">
    <location>
        <position position="486"/>
    </location>
    <ligand>
        <name>Zn(2+)</name>
        <dbReference type="ChEBI" id="CHEBI:29105"/>
    </ligand>
</feature>
<evidence type="ECO:0000256" key="8">
    <source>
        <dbReference type="ARBA" id="ARBA00023146"/>
    </source>
</evidence>
<name>A0A955RPA4_UNCKA</name>
<dbReference type="AlphaFoldDB" id="A0A955RPA4"/>
<dbReference type="Pfam" id="PF07973">
    <property type="entry name" value="tRNA_SAD"/>
    <property type="match status" value="1"/>
</dbReference>
<keyword evidence="8 9" id="KW-0030">Aminoacyl-tRNA synthetase</keyword>
<dbReference type="GO" id="GO:0008270">
    <property type="term" value="F:zinc ion binding"/>
    <property type="evidence" value="ECO:0007669"/>
    <property type="project" value="UniProtKB-UniRule"/>
</dbReference>
<dbReference type="SUPFAM" id="SSF55186">
    <property type="entry name" value="ThrRS/AlaRS common domain"/>
    <property type="match status" value="1"/>
</dbReference>
<proteinExistence type="inferred from homology"/>
<reference evidence="11" key="2">
    <citation type="journal article" date="2021" name="Microbiome">
        <title>Successional dynamics and alternative stable states in a saline activated sludge microbial community over 9 years.</title>
        <authorList>
            <person name="Wang Y."/>
            <person name="Ye J."/>
            <person name="Ju F."/>
            <person name="Liu L."/>
            <person name="Boyd J.A."/>
            <person name="Deng Y."/>
            <person name="Parks D.H."/>
            <person name="Jiang X."/>
            <person name="Yin X."/>
            <person name="Woodcroft B.J."/>
            <person name="Tyson G.W."/>
            <person name="Hugenholtz P."/>
            <person name="Polz M.F."/>
            <person name="Zhang T."/>
        </authorList>
    </citation>
    <scope>NUCLEOTIDE SEQUENCE</scope>
    <source>
        <strain evidence="11">HKST-UBA01</strain>
    </source>
</reference>
<dbReference type="GO" id="GO:0005737">
    <property type="term" value="C:cytoplasm"/>
    <property type="evidence" value="ECO:0007669"/>
    <property type="project" value="UniProtKB-SubCell"/>
</dbReference>
<accession>A0A955RPA4</accession>
<comment type="domain">
    <text evidence="9">Consists of three domains; the N-terminal catalytic domain, the editing domain and the C-terminal C-Ala domain. The editing domain removes incorrectly charged amino acids, while the C-Ala domain, along with tRNA(Ala), serves as a bridge to cooperatively bring together the editing and aminoacylation centers thus stimulating deacylation of misacylated tRNAs.</text>
</comment>
<dbReference type="GO" id="GO:0004813">
    <property type="term" value="F:alanine-tRNA ligase activity"/>
    <property type="evidence" value="ECO:0007669"/>
    <property type="project" value="UniProtKB-UniRule"/>
</dbReference>
<feature type="binding site" evidence="9">
    <location>
        <position position="595"/>
    </location>
    <ligand>
        <name>Zn(2+)</name>
        <dbReference type="ChEBI" id="CHEBI:29105"/>
    </ligand>
</feature>
<reference evidence="11" key="1">
    <citation type="submission" date="2020-04" db="EMBL/GenBank/DDBJ databases">
        <authorList>
            <person name="Zhang T."/>
        </authorList>
    </citation>
    <scope>NUCLEOTIDE SEQUENCE</scope>
    <source>
        <strain evidence="11">HKST-UBA01</strain>
    </source>
</reference>
<evidence type="ECO:0000313" key="11">
    <source>
        <dbReference type="EMBL" id="MCA9390024.1"/>
    </source>
</evidence>
<dbReference type="FunFam" id="3.30.980.10:FF:000004">
    <property type="entry name" value="Alanine--tRNA ligase, cytoplasmic"/>
    <property type="match status" value="1"/>
</dbReference>
<dbReference type="HAMAP" id="MF_00036_B">
    <property type="entry name" value="Ala_tRNA_synth_B"/>
    <property type="match status" value="1"/>
</dbReference>
<keyword evidence="7 9" id="KW-0648">Protein biosynthesis</keyword>
<dbReference type="NCBIfam" id="NF002436">
    <property type="entry name" value="PRK01584.1"/>
    <property type="match status" value="1"/>
</dbReference>
<sequence>MLQIEPWDFVQKYLDFFKEREHAILPNVNLVPKEDPTTLFINSGVQPIEKYLAGESHPLGSRLASVQRCIRTNDLEGPAHDSVGDSIHHVLFHMLGNWSLGDYFKKETLTWSYEFLVNELGIDANRLWVTIFSGNEDAEFDQEAKETWLKLGIPEERIIPLGKEDNWWGPAGKTGPCGPDSEIFFDRLPERGINGETPGEEYKHTERFNEVWNNVFSQYFKDGQGVLTELEQKNVDTGMGLERTIATLQGYSDNYQTKLFMPIIEKIESMSGQSYPRQTPGEFTPLPLTDEVRAFRIMADHIRSSVFMAMDGVIPSNKEQGYVMRRVIRRLIRYGRRLGIDSDSVEPLADVVIEHYHQQYPEMKAHYDDIMSVLKKEEKSFTKNLNRGIRELEKVSDEVANKQSVTINDEALSLGAFAFYMFETFGFPPEVTYEEWQKSSVAVDREKFDEDLLLAKRSHQDQSRTASAGKYAGGLADHSEETTKLHTATHLLHKALRTVLGDHVQQMGSNITQERLRFDFSHTEKLTDEEIQKVEQMVNEQIKNDLPVTQKTMPKDEALNKGALAFFQEKYPDTVSVYIVGDDPDNGTPYSMELCGGPHVTHTGDMGTFKIIKQENIGKGTRRIKATLS</sequence>
<dbReference type="InterPro" id="IPR018164">
    <property type="entry name" value="Ala-tRNA-synth_IIc_N"/>
</dbReference>
<keyword evidence="9" id="KW-0479">Metal-binding</keyword>
<dbReference type="Pfam" id="PF01411">
    <property type="entry name" value="tRNA-synt_2c"/>
    <property type="match status" value="1"/>
</dbReference>
<dbReference type="InterPro" id="IPR018165">
    <property type="entry name" value="Ala-tRNA-synth_IIc_core"/>
</dbReference>
<evidence type="ECO:0000256" key="7">
    <source>
        <dbReference type="ARBA" id="ARBA00022917"/>
    </source>
</evidence>
<dbReference type="InterPro" id="IPR002318">
    <property type="entry name" value="Ala-tRNA-lgiase_IIc"/>
</dbReference>
<evidence type="ECO:0000256" key="6">
    <source>
        <dbReference type="ARBA" id="ARBA00022884"/>
    </source>
</evidence>
<evidence type="ECO:0000259" key="10">
    <source>
        <dbReference type="PROSITE" id="PS50860"/>
    </source>
</evidence>
<dbReference type="GO" id="GO:0000049">
    <property type="term" value="F:tRNA binding"/>
    <property type="evidence" value="ECO:0007669"/>
    <property type="project" value="UniProtKB-KW"/>
</dbReference>
<dbReference type="PROSITE" id="PS50860">
    <property type="entry name" value="AA_TRNA_LIGASE_II_ALA"/>
    <property type="match status" value="1"/>
</dbReference>
<dbReference type="InterPro" id="IPR023033">
    <property type="entry name" value="Ala_tRNA_ligase_euk/bac"/>
</dbReference>
<dbReference type="GO" id="GO:0005524">
    <property type="term" value="F:ATP binding"/>
    <property type="evidence" value="ECO:0007669"/>
    <property type="project" value="UniProtKB-UniRule"/>
</dbReference>
<dbReference type="EMBL" id="JAGQKX010000022">
    <property type="protein sequence ID" value="MCA9390024.1"/>
    <property type="molecule type" value="Genomic_DNA"/>
</dbReference>
<evidence type="ECO:0000256" key="4">
    <source>
        <dbReference type="ARBA" id="ARBA00022741"/>
    </source>
</evidence>
<comment type="function">
    <text evidence="9">Catalyzes the attachment of alanine to tRNA(Ala) in a two-step reaction: alanine is first activated by ATP to form Ala-AMP and then transferred to the acceptor end of tRNA(Ala). Also edits incorrectly charged Ser-tRNA(Ala) and Gly-tRNA(Ala) via its editing domain.</text>
</comment>
<evidence type="ECO:0000256" key="3">
    <source>
        <dbReference type="ARBA" id="ARBA00022598"/>
    </source>
</evidence>
<gene>
    <name evidence="9" type="primary">alaS</name>
    <name evidence="11" type="ORF">KC571_01360</name>
</gene>
<comment type="similarity">
    <text evidence="1 9">Belongs to the class-II aminoacyl-tRNA synthetase family.</text>
</comment>
<comment type="caution">
    <text evidence="11">The sequence shown here is derived from an EMBL/GenBank/DDBJ whole genome shotgun (WGS) entry which is preliminary data.</text>
</comment>
<feature type="binding site" evidence="9">
    <location>
        <position position="490"/>
    </location>
    <ligand>
        <name>Zn(2+)</name>
        <dbReference type="ChEBI" id="CHEBI:29105"/>
    </ligand>
</feature>
<dbReference type="Gene3D" id="3.30.980.10">
    <property type="entry name" value="Threonyl-trna Synthetase, Chain A, domain 2"/>
    <property type="match status" value="1"/>
</dbReference>
<dbReference type="PANTHER" id="PTHR11777">
    <property type="entry name" value="ALANYL-TRNA SYNTHETASE"/>
    <property type="match status" value="1"/>
</dbReference>
<feature type="binding site" evidence="9">
    <location>
        <position position="599"/>
    </location>
    <ligand>
        <name>Zn(2+)</name>
        <dbReference type="ChEBI" id="CHEBI:29105"/>
    </ligand>
</feature>
<evidence type="ECO:0000256" key="5">
    <source>
        <dbReference type="ARBA" id="ARBA00022840"/>
    </source>
</evidence>
<dbReference type="InterPro" id="IPR050058">
    <property type="entry name" value="Ala-tRNA_ligase"/>
</dbReference>
<dbReference type="SMART" id="SM00863">
    <property type="entry name" value="tRNA_SAD"/>
    <property type="match status" value="1"/>
</dbReference>
<evidence type="ECO:0000256" key="1">
    <source>
        <dbReference type="ARBA" id="ARBA00008226"/>
    </source>
</evidence>
<dbReference type="CDD" id="cd00673">
    <property type="entry name" value="AlaRS_core"/>
    <property type="match status" value="1"/>
</dbReference>
<dbReference type="PANTHER" id="PTHR11777:SF9">
    <property type="entry name" value="ALANINE--TRNA LIGASE, CYTOPLASMIC"/>
    <property type="match status" value="1"/>
</dbReference>
<keyword evidence="3 9" id="KW-0436">Ligase</keyword>
<feature type="domain" description="Alanyl-transfer RNA synthetases family profile" evidence="10">
    <location>
        <begin position="4"/>
        <end position="629"/>
    </location>
</feature>
<evidence type="ECO:0000256" key="2">
    <source>
        <dbReference type="ARBA" id="ARBA00022555"/>
    </source>
</evidence>
<dbReference type="Gene3D" id="3.30.930.10">
    <property type="entry name" value="Bira Bifunctional Protein, Domain 2"/>
    <property type="match status" value="1"/>
</dbReference>
<evidence type="ECO:0000256" key="9">
    <source>
        <dbReference type="HAMAP-Rule" id="MF_00036"/>
    </source>
</evidence>
<dbReference type="Gene3D" id="3.30.54.20">
    <property type="match status" value="1"/>
</dbReference>
<protein>
    <recommendedName>
        <fullName evidence="9">Alanine--tRNA ligase</fullName>
        <ecNumber evidence="9">6.1.1.7</ecNumber>
    </recommendedName>
    <alternativeName>
        <fullName evidence="9">Alanyl-tRNA synthetase</fullName>
        <shortName evidence="9">AlaRS</shortName>
    </alternativeName>
</protein>
<evidence type="ECO:0000313" key="12">
    <source>
        <dbReference type="Proteomes" id="UP000701698"/>
    </source>
</evidence>
<comment type="catalytic activity">
    <reaction evidence="9">
        <text>tRNA(Ala) + L-alanine + ATP = L-alanyl-tRNA(Ala) + AMP + diphosphate</text>
        <dbReference type="Rhea" id="RHEA:12540"/>
        <dbReference type="Rhea" id="RHEA-COMP:9657"/>
        <dbReference type="Rhea" id="RHEA-COMP:9923"/>
        <dbReference type="ChEBI" id="CHEBI:30616"/>
        <dbReference type="ChEBI" id="CHEBI:33019"/>
        <dbReference type="ChEBI" id="CHEBI:57972"/>
        <dbReference type="ChEBI" id="CHEBI:78442"/>
        <dbReference type="ChEBI" id="CHEBI:78497"/>
        <dbReference type="ChEBI" id="CHEBI:456215"/>
        <dbReference type="EC" id="6.1.1.7"/>
    </reaction>
</comment>
<comment type="subcellular location">
    <subcellularLocation>
        <location evidence="9">Cytoplasm</location>
    </subcellularLocation>
</comment>
<keyword evidence="4 9" id="KW-0547">Nucleotide-binding</keyword>
<dbReference type="SUPFAM" id="SSF101353">
    <property type="entry name" value="Putative anticodon-binding domain of alanyl-tRNA synthetase (AlaRS)"/>
    <property type="match status" value="1"/>
</dbReference>
<dbReference type="EC" id="6.1.1.7" evidence="9"/>
<keyword evidence="5 9" id="KW-0067">ATP-binding</keyword>
<keyword evidence="9" id="KW-0963">Cytoplasm</keyword>
<dbReference type="InterPro" id="IPR012947">
    <property type="entry name" value="tRNA_SAD"/>
</dbReference>